<sequence>MFVARAFPPVYPEAPAGKPVPQTQKADRTHRTVYQGARPTRSRVT</sequence>
<dbReference type="EMBL" id="CP053452">
    <property type="protein sequence ID" value="QJW94485.1"/>
    <property type="molecule type" value="Genomic_DNA"/>
</dbReference>
<accession>A0A6M5YKL2</accession>
<reference evidence="3" key="1">
    <citation type="submission" date="2020-05" db="EMBL/GenBank/DDBJ databases">
        <title>Frigoriglobus tundricola gen. nov., sp. nov., a psychrotolerant cellulolytic planctomycete of the family Gemmataceae with two divergent copies of 16S rRNA gene.</title>
        <authorList>
            <person name="Kulichevskaya I.S."/>
            <person name="Ivanova A.A."/>
            <person name="Naumoff D.G."/>
            <person name="Beletsky A.V."/>
            <person name="Rijpstra W.I.C."/>
            <person name="Sinninghe Damste J.S."/>
            <person name="Mardanov A.V."/>
            <person name="Ravin N.V."/>
            <person name="Dedysh S.N."/>
        </authorList>
    </citation>
    <scope>NUCLEOTIDE SEQUENCE [LARGE SCALE GENOMIC DNA]</scope>
    <source>
        <strain evidence="3">PL17</strain>
    </source>
</reference>
<feature type="region of interest" description="Disordered" evidence="1">
    <location>
        <begin position="1"/>
        <end position="45"/>
    </location>
</feature>
<proteinExistence type="predicted"/>
<keyword evidence="3" id="KW-1185">Reference proteome</keyword>
<dbReference type="AlphaFoldDB" id="A0A6M5YKL2"/>
<evidence type="ECO:0000256" key="1">
    <source>
        <dbReference type="SAM" id="MobiDB-lite"/>
    </source>
</evidence>
<organism evidence="2 3">
    <name type="scientific">Frigoriglobus tundricola</name>
    <dbReference type="NCBI Taxonomy" id="2774151"/>
    <lineage>
        <taxon>Bacteria</taxon>
        <taxon>Pseudomonadati</taxon>
        <taxon>Planctomycetota</taxon>
        <taxon>Planctomycetia</taxon>
        <taxon>Gemmatales</taxon>
        <taxon>Gemmataceae</taxon>
        <taxon>Frigoriglobus</taxon>
    </lineage>
</organism>
<name>A0A6M5YKL2_9BACT</name>
<gene>
    <name evidence="2" type="ORF">FTUN_2006</name>
</gene>
<dbReference type="Proteomes" id="UP000503447">
    <property type="component" value="Chromosome"/>
</dbReference>
<dbReference type="KEGG" id="ftj:FTUN_2006"/>
<evidence type="ECO:0000313" key="2">
    <source>
        <dbReference type="EMBL" id="QJW94485.1"/>
    </source>
</evidence>
<evidence type="ECO:0000313" key="3">
    <source>
        <dbReference type="Proteomes" id="UP000503447"/>
    </source>
</evidence>
<protein>
    <submittedName>
        <fullName evidence="2">Uncharacterized protein</fullName>
    </submittedName>
</protein>